<comment type="caution">
    <text evidence="1">The sequence shown here is derived from an EMBL/GenBank/DDBJ whole genome shotgun (WGS) entry which is preliminary data.</text>
</comment>
<name>A0A375C6C6_9BURK</name>
<protein>
    <submittedName>
        <fullName evidence="1">Uncharacterized protein</fullName>
    </submittedName>
</protein>
<organism evidence="1">
    <name type="scientific">Cupriavidus taiwanensis</name>
    <dbReference type="NCBI Taxonomy" id="164546"/>
    <lineage>
        <taxon>Bacteria</taxon>
        <taxon>Pseudomonadati</taxon>
        <taxon>Pseudomonadota</taxon>
        <taxon>Betaproteobacteria</taxon>
        <taxon>Burkholderiales</taxon>
        <taxon>Burkholderiaceae</taxon>
        <taxon>Cupriavidus</taxon>
    </lineage>
</organism>
<evidence type="ECO:0000313" key="1">
    <source>
        <dbReference type="EMBL" id="SOY63761.1"/>
    </source>
</evidence>
<accession>A0A375C6C6</accession>
<dbReference type="AlphaFoldDB" id="A0A375C6C6"/>
<gene>
    <name evidence="1" type="ORF">CBM2586_A60049</name>
</gene>
<reference evidence="1" key="1">
    <citation type="submission" date="2018-01" db="EMBL/GenBank/DDBJ databases">
        <authorList>
            <person name="Clerissi C."/>
        </authorList>
    </citation>
    <scope>NUCLEOTIDE SEQUENCE</scope>
    <source>
        <strain evidence="1">Cupriavidus taiwanensis LMG 19430</strain>
    </source>
</reference>
<dbReference type="Proteomes" id="UP000257016">
    <property type="component" value="Unassembled WGS sequence"/>
</dbReference>
<sequence length="59" mass="6683">MPASRHRPRIPLVFRHLHARGASVHGPGTVPAFVPPERDTNPMLEPQTQGNTFLYWRPS</sequence>
<proteinExistence type="predicted"/>
<dbReference type="EMBL" id="OFSN01000011">
    <property type="protein sequence ID" value="SOY63761.1"/>
    <property type="molecule type" value="Genomic_DNA"/>
</dbReference>